<dbReference type="NCBIfam" id="NF001138">
    <property type="entry name" value="PRK00143.1"/>
    <property type="match status" value="1"/>
</dbReference>
<dbReference type="InterPro" id="IPR046884">
    <property type="entry name" value="MnmA-like_central"/>
</dbReference>
<keyword evidence="4 9" id="KW-0547">Nucleotide-binding</keyword>
<evidence type="ECO:0000256" key="2">
    <source>
        <dbReference type="ARBA" id="ARBA00022679"/>
    </source>
</evidence>
<comment type="caution">
    <text evidence="9">Lacks conserved residue(s) required for the propagation of feature annotation.</text>
</comment>
<dbReference type="Gene3D" id="3.40.50.620">
    <property type="entry name" value="HUPs"/>
    <property type="match status" value="1"/>
</dbReference>
<evidence type="ECO:0000256" key="8">
    <source>
        <dbReference type="ARBA" id="ARBA00051542"/>
    </source>
</evidence>
<protein>
    <recommendedName>
        <fullName evidence="9">tRNA-specific 2-thiouridylase MnmA</fullName>
        <ecNumber evidence="9">2.8.1.13</ecNumber>
    </recommendedName>
</protein>
<dbReference type="PANTHER" id="PTHR11933">
    <property type="entry name" value="TRNA 5-METHYLAMINOMETHYL-2-THIOURIDYLATE -METHYLTRANSFERASE"/>
    <property type="match status" value="1"/>
</dbReference>
<comment type="subcellular location">
    <subcellularLocation>
        <location evidence="9">Cytoplasm</location>
    </subcellularLocation>
</comment>
<feature type="active site" description="Nucleophile" evidence="9">
    <location>
        <position position="100"/>
    </location>
</feature>
<keyword evidence="13" id="KW-1185">Reference proteome</keyword>
<feature type="binding site" evidence="9">
    <location>
        <begin position="6"/>
        <end position="13"/>
    </location>
    <ligand>
        <name>ATP</name>
        <dbReference type="ChEBI" id="CHEBI:30616"/>
    </ligand>
</feature>
<dbReference type="SUPFAM" id="SSF52402">
    <property type="entry name" value="Adenine nucleotide alpha hydrolases-like"/>
    <property type="match status" value="1"/>
</dbReference>
<proteinExistence type="inferred from homology"/>
<evidence type="ECO:0000256" key="6">
    <source>
        <dbReference type="ARBA" id="ARBA00022884"/>
    </source>
</evidence>
<comment type="catalytic activity">
    <reaction evidence="8 9">
        <text>S-sulfanyl-L-cysteinyl-[protein] + uridine(34) in tRNA + AH2 + ATP = 2-thiouridine(34) in tRNA + L-cysteinyl-[protein] + A + AMP + diphosphate + H(+)</text>
        <dbReference type="Rhea" id="RHEA:47032"/>
        <dbReference type="Rhea" id="RHEA-COMP:10131"/>
        <dbReference type="Rhea" id="RHEA-COMP:11726"/>
        <dbReference type="Rhea" id="RHEA-COMP:11727"/>
        <dbReference type="Rhea" id="RHEA-COMP:11728"/>
        <dbReference type="ChEBI" id="CHEBI:13193"/>
        <dbReference type="ChEBI" id="CHEBI:15378"/>
        <dbReference type="ChEBI" id="CHEBI:17499"/>
        <dbReference type="ChEBI" id="CHEBI:29950"/>
        <dbReference type="ChEBI" id="CHEBI:30616"/>
        <dbReference type="ChEBI" id="CHEBI:33019"/>
        <dbReference type="ChEBI" id="CHEBI:61963"/>
        <dbReference type="ChEBI" id="CHEBI:65315"/>
        <dbReference type="ChEBI" id="CHEBI:87170"/>
        <dbReference type="ChEBI" id="CHEBI:456215"/>
        <dbReference type="EC" id="2.8.1.13"/>
    </reaction>
</comment>
<evidence type="ECO:0000259" key="11">
    <source>
        <dbReference type="Pfam" id="PF20259"/>
    </source>
</evidence>
<feature type="binding site" evidence="9">
    <location>
        <position position="124"/>
    </location>
    <ligand>
        <name>ATP</name>
        <dbReference type="ChEBI" id="CHEBI:30616"/>
    </ligand>
</feature>
<dbReference type="Proteomes" id="UP001157947">
    <property type="component" value="Unassembled WGS sequence"/>
</dbReference>
<dbReference type="GO" id="GO:0000049">
    <property type="term" value="F:tRNA binding"/>
    <property type="evidence" value="ECO:0007669"/>
    <property type="project" value="UniProtKB-KW"/>
</dbReference>
<dbReference type="Pfam" id="PF20259">
    <property type="entry name" value="tRNA_Me_trans_M"/>
    <property type="match status" value="1"/>
</dbReference>
<keyword evidence="5 9" id="KW-0067">ATP-binding</keyword>
<keyword evidence="7 9" id="KW-1015">Disulfide bond</keyword>
<organism evidence="12 13">
    <name type="scientific">Venenivibrio stagnispumantis</name>
    <dbReference type="NCBI Taxonomy" id="407998"/>
    <lineage>
        <taxon>Bacteria</taxon>
        <taxon>Pseudomonadati</taxon>
        <taxon>Aquificota</taxon>
        <taxon>Aquificia</taxon>
        <taxon>Aquificales</taxon>
        <taxon>Hydrogenothermaceae</taxon>
        <taxon>Venenivibrio</taxon>
    </lineage>
</organism>
<reference evidence="12" key="1">
    <citation type="submission" date="2017-05" db="EMBL/GenBank/DDBJ databases">
        <authorList>
            <person name="Varghese N."/>
            <person name="Submissions S."/>
        </authorList>
    </citation>
    <scope>NUCLEOTIDE SEQUENCE</scope>
    <source>
        <strain evidence="12">DSM 18763</strain>
    </source>
</reference>
<dbReference type="EC" id="2.8.1.13" evidence="9"/>
<feature type="active site" description="Cysteine persulfide intermediate" evidence="9">
    <location>
        <position position="197"/>
    </location>
</feature>
<dbReference type="Gene3D" id="2.30.30.280">
    <property type="entry name" value="Adenine nucleotide alpha hydrolases-like domains"/>
    <property type="match status" value="1"/>
</dbReference>
<dbReference type="AlphaFoldDB" id="A0AA45WK19"/>
<evidence type="ECO:0000256" key="9">
    <source>
        <dbReference type="HAMAP-Rule" id="MF_00144"/>
    </source>
</evidence>
<accession>A0AA45WK19</accession>
<evidence type="ECO:0000313" key="13">
    <source>
        <dbReference type="Proteomes" id="UP001157947"/>
    </source>
</evidence>
<dbReference type="InterPro" id="IPR014729">
    <property type="entry name" value="Rossmann-like_a/b/a_fold"/>
</dbReference>
<dbReference type="GO" id="GO:0005737">
    <property type="term" value="C:cytoplasm"/>
    <property type="evidence" value="ECO:0007669"/>
    <property type="project" value="UniProtKB-SubCell"/>
</dbReference>
<feature type="disulfide bond" description="Alternate" evidence="9">
    <location>
        <begin position="100"/>
        <end position="197"/>
    </location>
</feature>
<evidence type="ECO:0000256" key="3">
    <source>
        <dbReference type="ARBA" id="ARBA00022694"/>
    </source>
</evidence>
<dbReference type="FunFam" id="2.30.30.280:FF:000001">
    <property type="entry name" value="tRNA-specific 2-thiouridylase MnmA"/>
    <property type="match status" value="1"/>
</dbReference>
<feature type="binding site" evidence="9">
    <location>
        <position position="32"/>
    </location>
    <ligand>
        <name>ATP</name>
        <dbReference type="ChEBI" id="CHEBI:30616"/>
    </ligand>
</feature>
<feature type="site" description="Interaction with tRNA" evidence="9">
    <location>
        <position position="334"/>
    </location>
</feature>
<dbReference type="GO" id="GO:0005524">
    <property type="term" value="F:ATP binding"/>
    <property type="evidence" value="ECO:0007669"/>
    <property type="project" value="UniProtKB-KW"/>
</dbReference>
<sequence length="351" mass="39749">MKIAVAMSGGVDSSVTALLLKEKGYDVVGITLKLSSVDSCNIDIQVCCSDKDILDAKNVANYLGIPHYVFIWEDFFNKKVIKPFIEDYKNALTPNPCCVCNREVKTGGLAKFIKNLGFNYLATGHYAKIEENPKYGKIIKRGKDTQKDQSYFLALLEKEILDYIMFPIGDFTKEEIREIAKKYKLPVSQKSDSFEICFTAGKTPAEYMYENQLSEFEEGEIVHISGKVLGKHNGIINYTIGQRRGLGVAWKKPLYVIEKDKINNRVIVGEIDYLLTDRVSAKSLNLFVEPDKWEKISVQGRYKQKPVPVKDFEYKDGILTVFFEEKQPKFAKGQILAVYDNDILLAGGVII</sequence>
<keyword evidence="3 9" id="KW-0819">tRNA processing</keyword>
<gene>
    <name evidence="9" type="primary">mnmA</name>
    <name evidence="12" type="ORF">SAMN06264868_10383</name>
</gene>
<keyword evidence="2 9" id="KW-0808">Transferase</keyword>
<dbReference type="Pfam" id="PF03054">
    <property type="entry name" value="tRNA_Me_trans"/>
    <property type="match status" value="1"/>
</dbReference>
<name>A0AA45WK19_9AQUI</name>
<dbReference type="RefSeq" id="WP_265133964.1">
    <property type="nucleotide sequence ID" value="NZ_FXTX01000003.1"/>
</dbReference>
<dbReference type="PANTHER" id="PTHR11933:SF5">
    <property type="entry name" value="MITOCHONDRIAL TRNA-SPECIFIC 2-THIOURIDYLASE 1"/>
    <property type="match status" value="1"/>
</dbReference>
<evidence type="ECO:0000256" key="7">
    <source>
        <dbReference type="ARBA" id="ARBA00023157"/>
    </source>
</evidence>
<comment type="caution">
    <text evidence="12">The sequence shown here is derived from an EMBL/GenBank/DDBJ whole genome shotgun (WGS) entry which is preliminary data.</text>
</comment>
<dbReference type="GO" id="GO:0002143">
    <property type="term" value="P:tRNA wobble position uridine thiolation"/>
    <property type="evidence" value="ECO:0007669"/>
    <property type="project" value="TreeGrafter"/>
</dbReference>
<feature type="domain" description="tRNA-specific 2-thiouridylase MnmA-like C-terminal" evidence="10">
    <location>
        <begin position="279"/>
        <end position="350"/>
    </location>
</feature>
<dbReference type="InterPro" id="IPR023382">
    <property type="entry name" value="MnmA-like_central_sf"/>
</dbReference>
<dbReference type="GO" id="GO:0103016">
    <property type="term" value="F:tRNA-uridine 2-sulfurtransferase activity"/>
    <property type="evidence" value="ECO:0007669"/>
    <property type="project" value="UniProtKB-EC"/>
</dbReference>
<feature type="region of interest" description="Interaction with tRNA" evidence="9">
    <location>
        <begin position="301"/>
        <end position="302"/>
    </location>
</feature>
<comment type="similarity">
    <text evidence="9">Belongs to the MnmA/TRMU family.</text>
</comment>
<dbReference type="EMBL" id="FXTX01000003">
    <property type="protein sequence ID" value="SMP05535.1"/>
    <property type="molecule type" value="Genomic_DNA"/>
</dbReference>
<evidence type="ECO:0000256" key="4">
    <source>
        <dbReference type="ARBA" id="ARBA00022741"/>
    </source>
</evidence>
<keyword evidence="1 9" id="KW-0820">tRNA-binding</keyword>
<feature type="domain" description="tRNA-specific 2-thiouridylase MnmA-like central" evidence="11">
    <location>
        <begin position="215"/>
        <end position="270"/>
    </location>
</feature>
<evidence type="ECO:0000259" key="10">
    <source>
        <dbReference type="Pfam" id="PF20258"/>
    </source>
</evidence>
<keyword evidence="6 9" id="KW-0694">RNA-binding</keyword>
<dbReference type="HAMAP" id="MF_00144">
    <property type="entry name" value="tRNA_thiouridyl_MnmA"/>
    <property type="match status" value="1"/>
</dbReference>
<feature type="site" description="Interaction with tRNA" evidence="9">
    <location>
        <position position="125"/>
    </location>
</feature>
<evidence type="ECO:0000313" key="12">
    <source>
        <dbReference type="EMBL" id="SMP05535.1"/>
    </source>
</evidence>
<keyword evidence="9" id="KW-0963">Cytoplasm</keyword>
<feature type="region of interest" description="Interaction with tRNA" evidence="9">
    <location>
        <begin position="147"/>
        <end position="149"/>
    </location>
</feature>
<dbReference type="CDD" id="cd01998">
    <property type="entry name" value="MnmA_TRMU-like"/>
    <property type="match status" value="1"/>
</dbReference>
<dbReference type="Pfam" id="PF20258">
    <property type="entry name" value="tRNA_Me_trans_C"/>
    <property type="match status" value="1"/>
</dbReference>
<dbReference type="NCBIfam" id="TIGR00420">
    <property type="entry name" value="trmU"/>
    <property type="match status" value="1"/>
</dbReference>
<evidence type="ECO:0000256" key="5">
    <source>
        <dbReference type="ARBA" id="ARBA00022840"/>
    </source>
</evidence>
<dbReference type="Gene3D" id="2.40.30.10">
    <property type="entry name" value="Translation factors"/>
    <property type="match status" value="1"/>
</dbReference>
<comment type="function">
    <text evidence="9">Catalyzes the 2-thiolation of uridine at the wobble position (U34) of tRNA, leading to the formation of s(2)U34.</text>
</comment>
<evidence type="ECO:0000256" key="1">
    <source>
        <dbReference type="ARBA" id="ARBA00022555"/>
    </source>
</evidence>
<dbReference type="InterPro" id="IPR046885">
    <property type="entry name" value="MnmA-like_C"/>
</dbReference>
<dbReference type="InterPro" id="IPR004506">
    <property type="entry name" value="MnmA-like"/>
</dbReference>